<evidence type="ECO:0000313" key="1">
    <source>
        <dbReference type="EMBL" id="EOS50425.1"/>
    </source>
</evidence>
<keyword evidence="2" id="KW-1185">Reference proteome</keyword>
<accession>R9KVM9</accession>
<reference evidence="1 2" key="1">
    <citation type="submission" date="2013-04" db="EMBL/GenBank/DDBJ databases">
        <title>The Genome Sequence of Enterorhabdus caecimuris B7.</title>
        <authorList>
            <consortium name="The Broad Institute Genomics Platform"/>
            <consortium name="The Broad Institute Genome Sequencing Center for Infectious Disease"/>
            <person name="Earl A."/>
            <person name="Xavier R."/>
            <person name="Elson C."/>
            <person name="Duck W."/>
            <person name="Walker B."/>
            <person name="Young S."/>
            <person name="Zeng Q."/>
            <person name="Gargeya S."/>
            <person name="Fitzgerald M."/>
            <person name="Haas B."/>
            <person name="Abouelleil A."/>
            <person name="Allen A.W."/>
            <person name="Alvarado L."/>
            <person name="Arachchi H.M."/>
            <person name="Berlin A.M."/>
            <person name="Chapman S.B."/>
            <person name="Gainer-Dewar J."/>
            <person name="Goldberg J."/>
            <person name="Griggs A."/>
            <person name="Gujja S."/>
            <person name="Hansen M."/>
            <person name="Howarth C."/>
            <person name="Imamovic A."/>
            <person name="Ireland A."/>
            <person name="Larimer J."/>
            <person name="McCowan C."/>
            <person name="Murphy C."/>
            <person name="Pearson M."/>
            <person name="Poon T.W."/>
            <person name="Priest M."/>
            <person name="Roberts A."/>
            <person name="Saif S."/>
            <person name="Shea T."/>
            <person name="Sisk P."/>
            <person name="Sykes S."/>
            <person name="Wortman J."/>
            <person name="Nusbaum C."/>
            <person name="Birren B."/>
        </authorList>
    </citation>
    <scope>NUCLEOTIDE SEQUENCE [LARGE SCALE GENOMIC DNA]</scope>
    <source>
        <strain evidence="1 2">B7</strain>
    </source>
</reference>
<dbReference type="EMBL" id="ASSY01000009">
    <property type="protein sequence ID" value="EOS50425.1"/>
    <property type="molecule type" value="Genomic_DNA"/>
</dbReference>
<organism evidence="1 2">
    <name type="scientific">Adlercreutzia caecimuris B7</name>
    <dbReference type="NCBI Taxonomy" id="1235794"/>
    <lineage>
        <taxon>Bacteria</taxon>
        <taxon>Bacillati</taxon>
        <taxon>Actinomycetota</taxon>
        <taxon>Coriobacteriia</taxon>
        <taxon>Eggerthellales</taxon>
        <taxon>Eggerthellaceae</taxon>
        <taxon>Adlercreutzia</taxon>
    </lineage>
</organism>
<comment type="caution">
    <text evidence="1">The sequence shown here is derived from an EMBL/GenBank/DDBJ whole genome shotgun (WGS) entry which is preliminary data.</text>
</comment>
<dbReference type="HOGENOM" id="CLU_2716026_0_0_11"/>
<evidence type="ECO:0000313" key="2">
    <source>
        <dbReference type="Proteomes" id="UP000014204"/>
    </source>
</evidence>
<dbReference type="Proteomes" id="UP000014204">
    <property type="component" value="Unassembled WGS sequence"/>
</dbReference>
<name>R9KVM9_9ACTN</name>
<gene>
    <name evidence="1" type="ORF">C811_02058</name>
</gene>
<proteinExistence type="predicted"/>
<dbReference type="AlphaFoldDB" id="R9KVM9"/>
<protein>
    <submittedName>
        <fullName evidence="1">Uncharacterized protein</fullName>
    </submittedName>
</protein>
<sequence length="72" mass="8050">MDPPCCTKNDVSHHFSAAFPAGGVLDRVSYVWETRSYRRAAFANRNDSLRLVIIKVEAADIPAELSCEPVER</sequence>